<evidence type="ECO:0000313" key="1">
    <source>
        <dbReference type="EMBL" id="QDT15645.1"/>
    </source>
</evidence>
<name>A0A517P8F3_9PLAN</name>
<dbReference type="OrthoDB" id="285502at2"/>
<sequence>MSFSDDDLSAYLREQLPVGRSSEIEQALRDDRSSDGQGLRRRLAAVAAGAEEGRSVGAIWREARLSCPTRDELGALLLGALDPEVERYALFHIREVGCRVCAANLADLEEAASRSPEIAQRRKRVFQTSAGHLKTE</sequence>
<gene>
    <name evidence="1" type="ORF">CA12_17300</name>
</gene>
<organism evidence="1 2">
    <name type="scientific">Alienimonas californiensis</name>
    <dbReference type="NCBI Taxonomy" id="2527989"/>
    <lineage>
        <taxon>Bacteria</taxon>
        <taxon>Pseudomonadati</taxon>
        <taxon>Planctomycetota</taxon>
        <taxon>Planctomycetia</taxon>
        <taxon>Planctomycetales</taxon>
        <taxon>Planctomycetaceae</taxon>
        <taxon>Alienimonas</taxon>
    </lineage>
</organism>
<dbReference type="Proteomes" id="UP000318741">
    <property type="component" value="Chromosome"/>
</dbReference>
<evidence type="ECO:0000313" key="2">
    <source>
        <dbReference type="Proteomes" id="UP000318741"/>
    </source>
</evidence>
<keyword evidence="2" id="KW-1185">Reference proteome</keyword>
<protein>
    <submittedName>
        <fullName evidence="1">Uncharacterized protein</fullName>
    </submittedName>
</protein>
<dbReference type="RefSeq" id="WP_145358555.1">
    <property type="nucleotide sequence ID" value="NZ_CP036265.1"/>
</dbReference>
<accession>A0A517P8F3</accession>
<dbReference type="KEGG" id="acaf:CA12_17300"/>
<reference evidence="1 2" key="1">
    <citation type="submission" date="2019-02" db="EMBL/GenBank/DDBJ databases">
        <title>Deep-cultivation of Planctomycetes and their phenomic and genomic characterization uncovers novel biology.</title>
        <authorList>
            <person name="Wiegand S."/>
            <person name="Jogler M."/>
            <person name="Boedeker C."/>
            <person name="Pinto D."/>
            <person name="Vollmers J."/>
            <person name="Rivas-Marin E."/>
            <person name="Kohn T."/>
            <person name="Peeters S.H."/>
            <person name="Heuer A."/>
            <person name="Rast P."/>
            <person name="Oberbeckmann S."/>
            <person name="Bunk B."/>
            <person name="Jeske O."/>
            <person name="Meyerdierks A."/>
            <person name="Storesund J.E."/>
            <person name="Kallscheuer N."/>
            <person name="Luecker S."/>
            <person name="Lage O.M."/>
            <person name="Pohl T."/>
            <person name="Merkel B.J."/>
            <person name="Hornburger P."/>
            <person name="Mueller R.-W."/>
            <person name="Bruemmer F."/>
            <person name="Labrenz M."/>
            <person name="Spormann A.M."/>
            <person name="Op den Camp H."/>
            <person name="Overmann J."/>
            <person name="Amann R."/>
            <person name="Jetten M.S.M."/>
            <person name="Mascher T."/>
            <person name="Medema M.H."/>
            <person name="Devos D.P."/>
            <person name="Kaster A.-K."/>
            <person name="Ovreas L."/>
            <person name="Rohde M."/>
            <person name="Galperin M.Y."/>
            <person name="Jogler C."/>
        </authorList>
    </citation>
    <scope>NUCLEOTIDE SEQUENCE [LARGE SCALE GENOMIC DNA]</scope>
    <source>
        <strain evidence="1 2">CA12</strain>
    </source>
</reference>
<dbReference type="AlphaFoldDB" id="A0A517P8F3"/>
<proteinExistence type="predicted"/>
<dbReference type="EMBL" id="CP036265">
    <property type="protein sequence ID" value="QDT15645.1"/>
    <property type="molecule type" value="Genomic_DNA"/>
</dbReference>